<dbReference type="RefSeq" id="WP_369716905.1">
    <property type="nucleotide sequence ID" value="NZ_CP165647.1"/>
</dbReference>
<proteinExistence type="predicted"/>
<evidence type="ECO:0000259" key="2">
    <source>
        <dbReference type="Pfam" id="PF00188"/>
    </source>
</evidence>
<name>A0AB39V5L0_9FUSO</name>
<dbReference type="KEGG" id="lala:AB8B28_03835"/>
<sequence length="185" mass="20827">MKKIKNKVLIIVALALISLSTNAGWAKHRDKILKTIKKWLKPYEQQGNDNSGIKTNNNFQMEVVRLVNIERRKRGIASLSVSNELSKATAIRADEISRKYSHTRPDGSSYLTVLKTAGYMHSYVGENIAAGQKSPEEVMNAWMNSSGHRANILNPNYTEMGVGFTYATNSIYGTYWVQLFGRPGW</sequence>
<evidence type="ECO:0000313" key="3">
    <source>
        <dbReference type="EMBL" id="XDU62992.1"/>
    </source>
</evidence>
<dbReference type="PANTHER" id="PTHR31157">
    <property type="entry name" value="SCP DOMAIN-CONTAINING PROTEIN"/>
    <property type="match status" value="1"/>
</dbReference>
<feature type="chain" id="PRO_5044197892" evidence="1">
    <location>
        <begin position="24"/>
        <end position="185"/>
    </location>
</feature>
<dbReference type="InterPro" id="IPR035940">
    <property type="entry name" value="CAP_sf"/>
</dbReference>
<gene>
    <name evidence="3" type="ORF">AB8B28_03835</name>
</gene>
<reference evidence="3" key="1">
    <citation type="submission" date="2024-07" db="EMBL/GenBank/DDBJ databases">
        <authorList>
            <person name="Li X.-J."/>
            <person name="Wang X."/>
        </authorList>
    </citation>
    <scope>NUCLEOTIDE SEQUENCE</scope>
    <source>
        <strain evidence="3">HSP-536</strain>
    </source>
</reference>
<dbReference type="InterPro" id="IPR014044">
    <property type="entry name" value="CAP_dom"/>
</dbReference>
<dbReference type="Gene3D" id="3.40.33.10">
    <property type="entry name" value="CAP"/>
    <property type="match status" value="1"/>
</dbReference>
<feature type="domain" description="SCP" evidence="2">
    <location>
        <begin position="64"/>
        <end position="180"/>
    </location>
</feature>
<evidence type="ECO:0000256" key="1">
    <source>
        <dbReference type="SAM" id="SignalP"/>
    </source>
</evidence>
<organism evidence="3">
    <name type="scientific">Leptotrichia alba</name>
    <dbReference type="NCBI Taxonomy" id="3239304"/>
    <lineage>
        <taxon>Bacteria</taxon>
        <taxon>Fusobacteriati</taxon>
        <taxon>Fusobacteriota</taxon>
        <taxon>Fusobacteriia</taxon>
        <taxon>Fusobacteriales</taxon>
        <taxon>Leptotrichiaceae</taxon>
        <taxon>Leptotrichia</taxon>
    </lineage>
</organism>
<protein>
    <submittedName>
        <fullName evidence="3">CAP domain-containing protein</fullName>
    </submittedName>
</protein>
<dbReference type="AlphaFoldDB" id="A0AB39V5L0"/>
<dbReference type="SUPFAM" id="SSF55797">
    <property type="entry name" value="PR-1-like"/>
    <property type="match status" value="1"/>
</dbReference>
<dbReference type="PANTHER" id="PTHR31157:SF1">
    <property type="entry name" value="SCP DOMAIN-CONTAINING PROTEIN"/>
    <property type="match status" value="1"/>
</dbReference>
<dbReference type="Pfam" id="PF00188">
    <property type="entry name" value="CAP"/>
    <property type="match status" value="1"/>
</dbReference>
<accession>A0AB39V5L0</accession>
<feature type="signal peptide" evidence="1">
    <location>
        <begin position="1"/>
        <end position="23"/>
    </location>
</feature>
<dbReference type="CDD" id="cd05379">
    <property type="entry name" value="CAP_bacterial"/>
    <property type="match status" value="1"/>
</dbReference>
<keyword evidence="1" id="KW-0732">Signal</keyword>
<dbReference type="EMBL" id="CP165647">
    <property type="protein sequence ID" value="XDU62992.1"/>
    <property type="molecule type" value="Genomic_DNA"/>
</dbReference>